<evidence type="ECO:0000313" key="2">
    <source>
        <dbReference type="Proteomes" id="UP000604046"/>
    </source>
</evidence>
<gene>
    <name evidence="1" type="primary">MKK5</name>
    <name evidence="1" type="ORF">SNAT2548_LOCUS16604</name>
</gene>
<evidence type="ECO:0000313" key="1">
    <source>
        <dbReference type="EMBL" id="CAE7316539.1"/>
    </source>
</evidence>
<protein>
    <submittedName>
        <fullName evidence="1">MKK5 protein</fullName>
    </submittedName>
</protein>
<proteinExistence type="predicted"/>
<name>A0A812NLD5_9DINO</name>
<organism evidence="1 2">
    <name type="scientific">Symbiodinium natans</name>
    <dbReference type="NCBI Taxonomy" id="878477"/>
    <lineage>
        <taxon>Eukaryota</taxon>
        <taxon>Sar</taxon>
        <taxon>Alveolata</taxon>
        <taxon>Dinophyceae</taxon>
        <taxon>Suessiales</taxon>
        <taxon>Symbiodiniaceae</taxon>
        <taxon>Symbiodinium</taxon>
    </lineage>
</organism>
<comment type="caution">
    <text evidence="1">The sequence shown here is derived from an EMBL/GenBank/DDBJ whole genome shotgun (WGS) entry which is preliminary data.</text>
</comment>
<dbReference type="AlphaFoldDB" id="A0A812NLD5"/>
<dbReference type="EMBL" id="CAJNDS010002085">
    <property type="protein sequence ID" value="CAE7316539.1"/>
    <property type="molecule type" value="Genomic_DNA"/>
</dbReference>
<keyword evidence="2" id="KW-1185">Reference proteome</keyword>
<dbReference type="Proteomes" id="UP000604046">
    <property type="component" value="Unassembled WGS sequence"/>
</dbReference>
<reference evidence="1" key="1">
    <citation type="submission" date="2021-02" db="EMBL/GenBank/DDBJ databases">
        <authorList>
            <person name="Dougan E. K."/>
            <person name="Rhodes N."/>
            <person name="Thang M."/>
            <person name="Chan C."/>
        </authorList>
    </citation>
    <scope>NUCLEOTIDE SEQUENCE</scope>
</reference>
<dbReference type="OrthoDB" id="423146at2759"/>
<sequence>MVPSISGTWSLDHANPWSCASSSRWKLVQEHLEPGRPLIMQGTVHERKSTLLQQSIPCWRRFGPFAYHGIYFHGATLKPSAGDSTDGVDRTMFEKCKQNIGLYKRVKLAIQGQEITDGQVDDYVKRQFDRWALDFELPYPLDDSDIAKDAKLHYVGVEKPVAEALGSEIKRIICSPVPRATELNIDFDIFFDFDRAQPATHVVHGKACAPWSDVTSTWLRLELKAAFLAEAPFEYHGLKESQVAACNVFSFVSREPGPQLCQGMDEFDKQESRSGGGSQPPADFCCDLAGSLTSFASLAREAVSAACVFMLKLPAQQEGPRDSRLFVPKRSSRAPPIIRLAMGSVFQFVLVNFLVSQAFGHCLFDNKPLLQSCGAGCIGVPGAGKETCVSNCLVGKGVRWSCATCLGRGFNCGFNSCLSSCTTGFTKPVCTTCISSNCGLCSSARSIEDTADNASTLEALAELFAGASSAAANSTQELEAEPSTRSGCFEVQSLMKTCGTQCYAASNQASCAATCLAGKGVSAGCANCFGRKISCTIKNCISGCAADANGAACTSCVASKCGSCNAVAQPTWQVLLAKSLDADKDSFVAALVALAAQEGQNALFP</sequence>
<accession>A0A812NLD5</accession>